<evidence type="ECO:0000313" key="3">
    <source>
        <dbReference type="Proteomes" id="UP000193986"/>
    </source>
</evidence>
<gene>
    <name evidence="2" type="ORF">BCR39DRAFT_537551</name>
</gene>
<reference evidence="2 3" key="1">
    <citation type="submission" date="2016-07" db="EMBL/GenBank/DDBJ databases">
        <title>Pervasive Adenine N6-methylation of Active Genes in Fungi.</title>
        <authorList>
            <consortium name="DOE Joint Genome Institute"/>
            <person name="Mondo S.J."/>
            <person name="Dannebaum R.O."/>
            <person name="Kuo R.C."/>
            <person name="Labutti K."/>
            <person name="Haridas S."/>
            <person name="Kuo A."/>
            <person name="Salamov A."/>
            <person name="Ahrendt S.R."/>
            <person name="Lipzen A."/>
            <person name="Sullivan W."/>
            <person name="Andreopoulos W.B."/>
            <person name="Clum A."/>
            <person name="Lindquist E."/>
            <person name="Daum C."/>
            <person name="Ramamoorthy G.K."/>
            <person name="Gryganskyi A."/>
            <person name="Culley D."/>
            <person name="Magnuson J.K."/>
            <person name="James T.Y."/>
            <person name="O'Malley M.A."/>
            <person name="Stajich J.E."/>
            <person name="Spatafora J.W."/>
            <person name="Visel A."/>
            <person name="Grigoriev I.V."/>
        </authorList>
    </citation>
    <scope>NUCLEOTIDE SEQUENCE [LARGE SCALE GENOMIC DNA]</scope>
    <source>
        <strain evidence="2 3">68-887.2</strain>
    </source>
</reference>
<dbReference type="AlphaFoldDB" id="A0A1Y2AYS2"/>
<sequence length="328" mass="35877">MTTASSAPSDSPERTASIGPSLHLTMMSQSETDSSFQSILSVAHSYKEPILHHSSSPPPPGSRKAFTSPTLLAPQPLGQIDDPLGLLELRRPFNSATEANEHVQDRVPSERTDQSYFPTALLPAFPVSDPDRLTSIAILSTTIWKRLAPVLPTADKVKGTHRPGTSPSAIGFGFGKASILPPIWTYHRMVLTHFKMHDVMPSQSIRGSAKHQRQLSTQTVAHLHLFTMQSYPSAMPSRPSTSSSIPQFGSVNKKRPGTSQGLQSTLEKIESERRMIDGTTTVGIWDEATGPDLKRKNVLRIGFGSEQTGKQTWYCSFADTWVCVCNTV</sequence>
<dbReference type="InParanoid" id="A0A1Y2AYS2"/>
<comment type="caution">
    <text evidence="2">The sequence shown here is derived from an EMBL/GenBank/DDBJ whole genome shotgun (WGS) entry which is preliminary data.</text>
</comment>
<feature type="region of interest" description="Disordered" evidence="1">
    <location>
        <begin position="234"/>
        <end position="265"/>
    </location>
</feature>
<protein>
    <submittedName>
        <fullName evidence="2">Uncharacterized protein</fullName>
    </submittedName>
</protein>
<accession>A0A1Y2AYS2</accession>
<dbReference type="EMBL" id="MCFC01000037">
    <property type="protein sequence ID" value="ORY27636.1"/>
    <property type="molecule type" value="Genomic_DNA"/>
</dbReference>
<feature type="compositionally biased region" description="Low complexity" evidence="1">
    <location>
        <begin position="234"/>
        <end position="246"/>
    </location>
</feature>
<feature type="compositionally biased region" description="Polar residues" evidence="1">
    <location>
        <begin position="26"/>
        <end position="35"/>
    </location>
</feature>
<organism evidence="2 3">
    <name type="scientific">Naematelia encephala</name>
    <dbReference type="NCBI Taxonomy" id="71784"/>
    <lineage>
        <taxon>Eukaryota</taxon>
        <taxon>Fungi</taxon>
        <taxon>Dikarya</taxon>
        <taxon>Basidiomycota</taxon>
        <taxon>Agaricomycotina</taxon>
        <taxon>Tremellomycetes</taxon>
        <taxon>Tremellales</taxon>
        <taxon>Naemateliaceae</taxon>
        <taxon>Naematelia</taxon>
    </lineage>
</organism>
<keyword evidence="3" id="KW-1185">Reference proteome</keyword>
<name>A0A1Y2AYS2_9TREE</name>
<evidence type="ECO:0000313" key="2">
    <source>
        <dbReference type="EMBL" id="ORY27636.1"/>
    </source>
</evidence>
<proteinExistence type="predicted"/>
<feature type="region of interest" description="Disordered" evidence="1">
    <location>
        <begin position="49"/>
        <end position="69"/>
    </location>
</feature>
<evidence type="ECO:0000256" key="1">
    <source>
        <dbReference type="SAM" id="MobiDB-lite"/>
    </source>
</evidence>
<dbReference type="Proteomes" id="UP000193986">
    <property type="component" value="Unassembled WGS sequence"/>
</dbReference>
<feature type="region of interest" description="Disordered" evidence="1">
    <location>
        <begin position="1"/>
        <end position="35"/>
    </location>
</feature>